<dbReference type="Gene3D" id="1.20.120.1750">
    <property type="match status" value="1"/>
</dbReference>
<accession>A0A1I8BLW7</accession>
<dbReference type="SUPFAM" id="SSF57850">
    <property type="entry name" value="RING/U-box"/>
    <property type="match status" value="2"/>
</dbReference>
<keyword evidence="4" id="KW-0863">Zinc-finger</keyword>
<organism evidence="11 12">
    <name type="scientific">Meloidogyne hapla</name>
    <name type="common">Root-knot nematode worm</name>
    <dbReference type="NCBI Taxonomy" id="6305"/>
    <lineage>
        <taxon>Eukaryota</taxon>
        <taxon>Metazoa</taxon>
        <taxon>Ecdysozoa</taxon>
        <taxon>Nematoda</taxon>
        <taxon>Chromadorea</taxon>
        <taxon>Rhabditida</taxon>
        <taxon>Tylenchina</taxon>
        <taxon>Tylenchomorpha</taxon>
        <taxon>Tylenchoidea</taxon>
        <taxon>Meloidogynidae</taxon>
        <taxon>Meloidogyninae</taxon>
        <taxon>Meloidogyne</taxon>
    </lineage>
</organism>
<dbReference type="SUPFAM" id="SSF48403">
    <property type="entry name" value="Ankyrin repeat"/>
    <property type="match status" value="1"/>
</dbReference>
<evidence type="ECO:0000256" key="3">
    <source>
        <dbReference type="ARBA" id="ARBA00022737"/>
    </source>
</evidence>
<keyword evidence="3" id="KW-0677">Repeat</keyword>
<evidence type="ECO:0000256" key="5">
    <source>
        <dbReference type="ARBA" id="ARBA00022786"/>
    </source>
</evidence>
<dbReference type="InterPro" id="IPR002110">
    <property type="entry name" value="Ankyrin_rpt"/>
</dbReference>
<dbReference type="GO" id="GO:0008270">
    <property type="term" value="F:zinc ion binding"/>
    <property type="evidence" value="ECO:0007669"/>
    <property type="project" value="UniProtKB-KW"/>
</dbReference>
<reference evidence="12" key="1">
    <citation type="submission" date="2016-11" db="UniProtKB">
        <authorList>
            <consortium name="WormBaseParasite"/>
        </authorList>
    </citation>
    <scope>IDENTIFICATION</scope>
</reference>
<evidence type="ECO:0000256" key="6">
    <source>
        <dbReference type="ARBA" id="ARBA00022833"/>
    </source>
</evidence>
<dbReference type="InterPro" id="IPR044066">
    <property type="entry name" value="TRIAD_supradom"/>
</dbReference>
<keyword evidence="7 8" id="KW-0040">ANK repeat</keyword>
<feature type="repeat" description="ANK" evidence="8">
    <location>
        <begin position="959"/>
        <end position="991"/>
    </location>
</feature>
<dbReference type="PROSITE" id="PS50088">
    <property type="entry name" value="ANK_REPEAT"/>
    <property type="match status" value="2"/>
</dbReference>
<dbReference type="Gene3D" id="1.25.40.20">
    <property type="entry name" value="Ankyrin repeat-containing domain"/>
    <property type="match status" value="1"/>
</dbReference>
<dbReference type="SMART" id="SM00248">
    <property type="entry name" value="ANK"/>
    <property type="match status" value="2"/>
</dbReference>
<evidence type="ECO:0000256" key="1">
    <source>
        <dbReference type="ARBA" id="ARBA00022679"/>
    </source>
</evidence>
<evidence type="ECO:0000256" key="2">
    <source>
        <dbReference type="ARBA" id="ARBA00022723"/>
    </source>
</evidence>
<dbReference type="Pfam" id="PF12796">
    <property type="entry name" value="Ank_2"/>
    <property type="match status" value="1"/>
</dbReference>
<evidence type="ECO:0000256" key="4">
    <source>
        <dbReference type="ARBA" id="ARBA00022771"/>
    </source>
</evidence>
<feature type="repeat" description="ANK" evidence="8">
    <location>
        <begin position="925"/>
        <end position="958"/>
    </location>
</feature>
<dbReference type="AlphaFoldDB" id="A0A1I8BLW7"/>
<keyword evidence="1" id="KW-0808">Transferase</keyword>
<feature type="compositionally biased region" description="Basic and acidic residues" evidence="9">
    <location>
        <begin position="668"/>
        <end position="681"/>
    </location>
</feature>
<dbReference type="WBParaSite" id="MhA1_Contig292.frz3.gene3">
    <property type="protein sequence ID" value="MhA1_Contig292.frz3.gene3"/>
    <property type="gene ID" value="MhA1_Contig292.frz3.gene3"/>
</dbReference>
<keyword evidence="11" id="KW-1185">Reference proteome</keyword>
<dbReference type="GO" id="GO:0016740">
    <property type="term" value="F:transferase activity"/>
    <property type="evidence" value="ECO:0007669"/>
    <property type="project" value="UniProtKB-KW"/>
</dbReference>
<keyword evidence="2" id="KW-0479">Metal-binding</keyword>
<evidence type="ECO:0000256" key="9">
    <source>
        <dbReference type="SAM" id="MobiDB-lite"/>
    </source>
</evidence>
<proteinExistence type="predicted"/>
<evidence type="ECO:0000313" key="12">
    <source>
        <dbReference type="WBParaSite" id="MhA1_Contig292.frz3.gene3"/>
    </source>
</evidence>
<keyword evidence="5" id="KW-0833">Ubl conjugation pathway</keyword>
<dbReference type="SMART" id="SM00647">
    <property type="entry name" value="IBR"/>
    <property type="match status" value="2"/>
</dbReference>
<dbReference type="Pfam" id="PF01485">
    <property type="entry name" value="IBR"/>
    <property type="match status" value="2"/>
</dbReference>
<feature type="region of interest" description="Disordered" evidence="9">
    <location>
        <begin position="717"/>
        <end position="743"/>
    </location>
</feature>
<evidence type="ECO:0000259" key="10">
    <source>
        <dbReference type="PROSITE" id="PS51873"/>
    </source>
</evidence>
<dbReference type="PROSITE" id="PS50297">
    <property type="entry name" value="ANK_REP_REGION"/>
    <property type="match status" value="1"/>
</dbReference>
<feature type="compositionally biased region" description="Basic and acidic residues" evidence="9">
    <location>
        <begin position="688"/>
        <end position="698"/>
    </location>
</feature>
<evidence type="ECO:0000256" key="8">
    <source>
        <dbReference type="PROSITE-ProRule" id="PRU00023"/>
    </source>
</evidence>
<protein>
    <submittedName>
        <fullName evidence="12">ANK_REP_REGION domain-containing protein</fullName>
    </submittedName>
</protein>
<evidence type="ECO:0000313" key="11">
    <source>
        <dbReference type="Proteomes" id="UP000095281"/>
    </source>
</evidence>
<feature type="region of interest" description="Disordered" evidence="9">
    <location>
        <begin position="665"/>
        <end position="698"/>
    </location>
</feature>
<feature type="compositionally biased region" description="Low complexity" evidence="9">
    <location>
        <begin position="731"/>
        <end position="743"/>
    </location>
</feature>
<dbReference type="InterPro" id="IPR002867">
    <property type="entry name" value="IBR_dom"/>
</dbReference>
<dbReference type="InterPro" id="IPR036770">
    <property type="entry name" value="Ankyrin_rpt-contain_sf"/>
</dbReference>
<keyword evidence="6" id="KW-0862">Zinc</keyword>
<name>A0A1I8BLW7_MELHA</name>
<sequence>MSSSINELGRVQEFIAFAHKLCVGFEAAFLISLNVKGLQLLKYARDNLCIEFDDDLAVACRLFDFYQTEELFDENESEIEQLFDEVFECASALMKSTNLPHNSLYNLGINYPSVDNFKIHHFVYHVQIDMKWIQPARSPKFVRSALAHSLCSIYGRDKALTFFHDDSSTLRFYNKYHKCLVTIDKESVIHQSQLFKTQDFGRAVAFDFSPDKKRAAFVCDIPYTHRSLVPLNKISLFQLDLGSAVVKDLIKKGGKDEVSFYRITREFLFVNNLQKYRPGDSYLSLIGTNEGRNHLLEFAKDRVKSIADTEINWNIFRCLFEESCALVNFGPGFKIRSIEMNDSSSNFTLCIYSDKNTNKNDSSFTFSIENFLNDYCLTNFSYKPLIFTFNDNLYIVLNSQLDFENVLVQLTRGVLKGGEGFKIENSTHFPLQCAHQHCQFLAIGDIRKVFSRKFTQIQDLKTFLLPILHLSLNSFVNNNDEFVWCKTTGCHYLIKVNTNCQPITCPKCENERCGGCGEDIHEGKNCEEARQALLLKDDLLLLKWKEELPEMCRFCPNKNCNMLIERTIDGCNHMECTNCKTHFCWICENFKSDNSRDIYRHMMEMHGGYGVDYAHLNMGNYWEPFDYYEDDEQPLPIMNKFLRKEQLYNDLNPIFSFLFQPTLMPPSKENKKSSKDEDKQQNSKIIVKQKETVIKKKNSDKTSTSAAINFDDFERGKRRNSLTDSPLTGLSPSSGASNGDSADDIGVSTGISSSLSESFSDNHTEEKKTTHKFSTNFGLFECENIDNIELEYAHDVLVGIKKQLIKQLKYNKWTEALAQAIITGDFDCFLRRFKMIMLCLRKRRDSKYKALTNQQLAAFVANNIVERFCDQNEETTILMILLANHDKKFNCSTRNHGYCRIAHMILKLLETEDRVNLIEVIAKRSGKTALHLAVATGHPCQLRVLLALADMDPNILDESGRAAIHYAVERNSLEMVKMLMWYGADISLAQSRNSKYNPSYISIHANPGATVDHWLRERVKAISQKMLTFARSLCARTFSIEKSISTPHFLRLNKISKFEIECQLNLHTKVNQITSQNRSRPRAILFMIPIAFRTSDEFSAASDPKIVRVIFPRDFYVAGLPILDSWEDNCTATKLPPVFVSNSYTTRQNNSFCAYELPTSIEGLHRLSCRLGSAIHRENLLIAVQAFCCIELKRNKSKAD</sequence>
<dbReference type="Proteomes" id="UP000095281">
    <property type="component" value="Unplaced"/>
</dbReference>
<dbReference type="PANTHER" id="PTHR24198:SF165">
    <property type="entry name" value="ANKYRIN REPEAT-CONTAINING PROTEIN-RELATED"/>
    <property type="match status" value="1"/>
</dbReference>
<dbReference type="PANTHER" id="PTHR24198">
    <property type="entry name" value="ANKYRIN REPEAT AND PROTEIN KINASE DOMAIN-CONTAINING PROTEIN"/>
    <property type="match status" value="1"/>
</dbReference>
<feature type="domain" description="RING-type" evidence="10">
    <location>
        <begin position="369"/>
        <end position="613"/>
    </location>
</feature>
<evidence type="ECO:0000256" key="7">
    <source>
        <dbReference type="ARBA" id="ARBA00023043"/>
    </source>
</evidence>
<dbReference type="PROSITE" id="PS51873">
    <property type="entry name" value="TRIAD"/>
    <property type="match status" value="1"/>
</dbReference>